<gene>
    <name evidence="2" type="ORF">EDD28_2378</name>
    <name evidence="3" type="ORF">EDD28_2459</name>
</gene>
<proteinExistence type="predicted"/>
<accession>A0A3N2DDA7</accession>
<keyword evidence="4" id="KW-1185">Reference proteome</keyword>
<organism evidence="2 4">
    <name type="scientific">Salana multivorans</name>
    <dbReference type="NCBI Taxonomy" id="120377"/>
    <lineage>
        <taxon>Bacteria</taxon>
        <taxon>Bacillati</taxon>
        <taxon>Actinomycetota</taxon>
        <taxon>Actinomycetes</taxon>
        <taxon>Micrococcales</taxon>
        <taxon>Beutenbergiaceae</taxon>
        <taxon>Salana</taxon>
    </lineage>
</organism>
<name>A0A3N2DDA7_9MICO</name>
<protein>
    <submittedName>
        <fullName evidence="2">Uncharacterized protein</fullName>
    </submittedName>
</protein>
<dbReference type="OrthoDB" id="4833301at2"/>
<dbReference type="RefSeq" id="WP_148059604.1">
    <property type="nucleotide sequence ID" value="NZ_RKHQ01000001.1"/>
</dbReference>
<feature type="region of interest" description="Disordered" evidence="1">
    <location>
        <begin position="1"/>
        <end position="29"/>
    </location>
</feature>
<evidence type="ECO:0000313" key="3">
    <source>
        <dbReference type="EMBL" id="ROR97849.1"/>
    </source>
</evidence>
<dbReference type="EMBL" id="RKHQ01000001">
    <property type="protein sequence ID" value="ROR97770.1"/>
    <property type="molecule type" value="Genomic_DNA"/>
</dbReference>
<dbReference type="EMBL" id="RKHQ01000001">
    <property type="protein sequence ID" value="ROR97849.1"/>
    <property type="molecule type" value="Genomic_DNA"/>
</dbReference>
<sequence length="98" mass="11071">MPDEEDPQPPETDEPAREPVPPWDSVRGVPLQARIDERVTTPDKPVPVRVWIDAGRTAWQHCDGLAVAWTPRQVQVVYIDVHGRQGTTWVWANAVTRA</sequence>
<evidence type="ECO:0000313" key="2">
    <source>
        <dbReference type="EMBL" id="ROR97770.1"/>
    </source>
</evidence>
<evidence type="ECO:0000256" key="1">
    <source>
        <dbReference type="SAM" id="MobiDB-lite"/>
    </source>
</evidence>
<feature type="compositionally biased region" description="Acidic residues" evidence="1">
    <location>
        <begin position="1"/>
        <end position="13"/>
    </location>
</feature>
<comment type="caution">
    <text evidence="2">The sequence shown here is derived from an EMBL/GenBank/DDBJ whole genome shotgun (WGS) entry which is preliminary data.</text>
</comment>
<dbReference type="Proteomes" id="UP000275356">
    <property type="component" value="Unassembled WGS sequence"/>
</dbReference>
<reference evidence="2 4" key="1">
    <citation type="submission" date="2018-11" db="EMBL/GenBank/DDBJ databases">
        <title>Sequencing the genomes of 1000 actinobacteria strains.</title>
        <authorList>
            <person name="Klenk H.-P."/>
        </authorList>
    </citation>
    <scope>NUCLEOTIDE SEQUENCE [LARGE SCALE GENOMIC DNA]</scope>
    <source>
        <strain evidence="2 4">DSM 13521</strain>
    </source>
</reference>
<dbReference type="AlphaFoldDB" id="A0A3N2DDA7"/>
<evidence type="ECO:0000313" key="4">
    <source>
        <dbReference type="Proteomes" id="UP000275356"/>
    </source>
</evidence>